<dbReference type="PANTHER" id="PTHR44167:SF24">
    <property type="entry name" value="SERINE_THREONINE-PROTEIN KINASE CHK2"/>
    <property type="match status" value="1"/>
</dbReference>
<feature type="region of interest" description="Disordered" evidence="1">
    <location>
        <begin position="266"/>
        <end position="285"/>
    </location>
</feature>
<keyword evidence="5" id="KW-1185">Reference proteome</keyword>
<dbReference type="PANTHER" id="PTHR44167">
    <property type="entry name" value="OVARIAN-SPECIFIC SERINE/THREONINE-PROTEIN KINASE LOK-RELATED"/>
    <property type="match status" value="1"/>
</dbReference>
<protein>
    <submittedName>
        <fullName evidence="4">Kinase-like domain-containing protein</fullName>
    </submittedName>
</protein>
<dbReference type="Proteomes" id="UP000271241">
    <property type="component" value="Unassembled WGS sequence"/>
</dbReference>
<evidence type="ECO:0000313" key="5">
    <source>
        <dbReference type="Proteomes" id="UP000271241"/>
    </source>
</evidence>
<feature type="signal peptide" evidence="2">
    <location>
        <begin position="1"/>
        <end position="24"/>
    </location>
</feature>
<dbReference type="Gene3D" id="1.10.510.10">
    <property type="entry name" value="Transferase(Phosphotransferase) domain 1"/>
    <property type="match status" value="1"/>
</dbReference>
<evidence type="ECO:0000313" key="4">
    <source>
        <dbReference type="EMBL" id="RKP05452.1"/>
    </source>
</evidence>
<proteinExistence type="predicted"/>
<dbReference type="SUPFAM" id="SSF56112">
    <property type="entry name" value="Protein kinase-like (PK-like)"/>
    <property type="match status" value="1"/>
</dbReference>
<keyword evidence="4" id="KW-0418">Kinase</keyword>
<dbReference type="InterPro" id="IPR011009">
    <property type="entry name" value="Kinase-like_dom_sf"/>
</dbReference>
<dbReference type="InterPro" id="IPR000719">
    <property type="entry name" value="Prot_kinase_dom"/>
</dbReference>
<dbReference type="AlphaFoldDB" id="A0A4P9XID7"/>
<gene>
    <name evidence="4" type="ORF">THASP1DRAFT_26056</name>
</gene>
<evidence type="ECO:0000256" key="2">
    <source>
        <dbReference type="SAM" id="SignalP"/>
    </source>
</evidence>
<feature type="domain" description="Protein kinase" evidence="3">
    <location>
        <begin position="1"/>
        <end position="325"/>
    </location>
</feature>
<dbReference type="PROSITE" id="PS50011">
    <property type="entry name" value="PROTEIN_KINASE_DOM"/>
    <property type="match status" value="1"/>
</dbReference>
<evidence type="ECO:0000256" key="1">
    <source>
        <dbReference type="SAM" id="MobiDB-lite"/>
    </source>
</evidence>
<dbReference type="GO" id="GO:0044773">
    <property type="term" value="P:mitotic DNA damage checkpoint signaling"/>
    <property type="evidence" value="ECO:0007669"/>
    <property type="project" value="TreeGrafter"/>
</dbReference>
<reference evidence="5" key="1">
    <citation type="journal article" date="2018" name="Nat. Microbiol.">
        <title>Leveraging single-cell genomics to expand the fungal tree of life.</title>
        <authorList>
            <person name="Ahrendt S.R."/>
            <person name="Quandt C.A."/>
            <person name="Ciobanu D."/>
            <person name="Clum A."/>
            <person name="Salamov A."/>
            <person name="Andreopoulos B."/>
            <person name="Cheng J.F."/>
            <person name="Woyke T."/>
            <person name="Pelin A."/>
            <person name="Henrissat B."/>
            <person name="Reynolds N.K."/>
            <person name="Benny G.L."/>
            <person name="Smith M.E."/>
            <person name="James T.Y."/>
            <person name="Grigoriev I.V."/>
        </authorList>
    </citation>
    <scope>NUCLEOTIDE SEQUENCE [LARGE SCALE GENOMIC DNA]</scope>
    <source>
        <strain evidence="5">RSA 1356</strain>
    </source>
</reference>
<keyword evidence="2" id="KW-0732">Signal</keyword>
<dbReference type="Pfam" id="PF00069">
    <property type="entry name" value="Pkinase"/>
    <property type="match status" value="1"/>
</dbReference>
<keyword evidence="4" id="KW-0808">Transferase</keyword>
<dbReference type="SMART" id="SM00220">
    <property type="entry name" value="S_TKc"/>
    <property type="match status" value="1"/>
</dbReference>
<dbReference type="EMBL" id="KZ993126">
    <property type="protein sequence ID" value="RKP05452.1"/>
    <property type="molecule type" value="Genomic_DNA"/>
</dbReference>
<name>A0A4P9XID7_9FUNG</name>
<dbReference type="OrthoDB" id="4062651at2759"/>
<dbReference type="GO" id="GO:0005524">
    <property type="term" value="F:ATP binding"/>
    <property type="evidence" value="ECO:0007669"/>
    <property type="project" value="InterPro"/>
</dbReference>
<dbReference type="GO" id="GO:0005634">
    <property type="term" value="C:nucleus"/>
    <property type="evidence" value="ECO:0007669"/>
    <property type="project" value="TreeGrafter"/>
</dbReference>
<feature type="chain" id="PRO_5020253317" evidence="2">
    <location>
        <begin position="25"/>
        <end position="351"/>
    </location>
</feature>
<accession>A0A4P9XID7</accession>
<dbReference type="GO" id="GO:0004674">
    <property type="term" value="F:protein serine/threonine kinase activity"/>
    <property type="evidence" value="ECO:0007669"/>
    <property type="project" value="TreeGrafter"/>
</dbReference>
<organism evidence="4 5">
    <name type="scientific">Thamnocephalis sphaerospora</name>
    <dbReference type="NCBI Taxonomy" id="78915"/>
    <lineage>
        <taxon>Eukaryota</taxon>
        <taxon>Fungi</taxon>
        <taxon>Fungi incertae sedis</taxon>
        <taxon>Zoopagomycota</taxon>
        <taxon>Zoopagomycotina</taxon>
        <taxon>Zoopagomycetes</taxon>
        <taxon>Zoopagales</taxon>
        <taxon>Sigmoideomycetaceae</taxon>
        <taxon>Thamnocephalis</taxon>
    </lineage>
</organism>
<sequence length="351" mass="38512">MRLISVASAAAAVITALCFGDTLSANPLPAVGEVPAPNRPHTTPGLFVERLHPFGQAKSLTAIVRLRGKLGFIKCPTNALLLDVEYSALKTIQTSMPSVHGMKDSVKDLFVPLRGLVQLRGQNCLMIDVVDGKNLRAHIDSLSPQEKIEQLPSIFFQLTMALRYLHRIGRTHGDIKPENSWDKSPKIKLIDFDTSVPVCWKGGKIGSTSGYEAPEEDLGKPIDHVVRDSWLLGATMFSALTGNSPKGLDYKAQVEMGNLQPDVMVEDRAPSSSSEESDTPTGTPQQKAFMEIMEKLLDGNPEARPTINSLDDALLKRLLVQKSFFERIQEFGSNMVNAFSSIPQCRPDTLF</sequence>
<evidence type="ECO:0000259" key="3">
    <source>
        <dbReference type="PROSITE" id="PS50011"/>
    </source>
</evidence>
<dbReference type="STRING" id="78915.A0A4P9XID7"/>